<evidence type="ECO:0000313" key="3">
    <source>
        <dbReference type="EMBL" id="KAH6591014.1"/>
    </source>
</evidence>
<comment type="caution">
    <text evidence="3">The sequence shown here is derived from an EMBL/GenBank/DDBJ whole genome shotgun (WGS) entry which is preliminary data.</text>
</comment>
<keyword evidence="4" id="KW-1185">Reference proteome</keyword>
<organism evidence="3 4">
    <name type="scientific">Batrachochytrium salamandrivorans</name>
    <dbReference type="NCBI Taxonomy" id="1357716"/>
    <lineage>
        <taxon>Eukaryota</taxon>
        <taxon>Fungi</taxon>
        <taxon>Fungi incertae sedis</taxon>
        <taxon>Chytridiomycota</taxon>
        <taxon>Chytridiomycota incertae sedis</taxon>
        <taxon>Chytridiomycetes</taxon>
        <taxon>Rhizophydiales</taxon>
        <taxon>Rhizophydiales incertae sedis</taxon>
        <taxon>Batrachochytrium</taxon>
    </lineage>
</organism>
<dbReference type="InterPro" id="IPR058934">
    <property type="entry name" value="YMC020W-like"/>
</dbReference>
<protein>
    <recommendedName>
        <fullName evidence="2">YMC020W-like alpha/beta hydrolase domain-containing protein</fullName>
    </recommendedName>
</protein>
<evidence type="ECO:0000259" key="2">
    <source>
        <dbReference type="Pfam" id="PF26147"/>
    </source>
</evidence>
<accession>A0ABQ8F333</accession>
<reference evidence="3 4" key="1">
    <citation type="submission" date="2021-02" db="EMBL/GenBank/DDBJ databases">
        <title>Variation within the Batrachochytrium salamandrivorans European outbreak.</title>
        <authorList>
            <person name="Kelly M."/>
            <person name="Pasmans F."/>
            <person name="Shea T.P."/>
            <person name="Munoz J.F."/>
            <person name="Carranza S."/>
            <person name="Cuomo C.A."/>
            <person name="Martel A."/>
        </authorList>
    </citation>
    <scope>NUCLEOTIDE SEQUENCE [LARGE SCALE GENOMIC DNA]</scope>
    <source>
        <strain evidence="3 4">AMFP18/2</strain>
    </source>
</reference>
<feature type="region of interest" description="Disordered" evidence="1">
    <location>
        <begin position="96"/>
        <end position="253"/>
    </location>
</feature>
<dbReference type="InterPro" id="IPR058933">
    <property type="entry name" value="YMC020W-like_ab_hydrolase"/>
</dbReference>
<feature type="domain" description="YMC020W-like alpha/beta hydrolase" evidence="2">
    <location>
        <begin position="335"/>
        <end position="632"/>
    </location>
</feature>
<gene>
    <name evidence="3" type="ORF">BASA50_009015</name>
</gene>
<sequence length="771" mass="85155">MFNHSWMPSFSPGRTDQQDESMLPCIRQLHLHLHLHRYNHQQRKVLLPLSSCASPTAGSSSCQCLWQHLHLPVAAAATMLWVRPLSRLSLLWSKPRPLPPATPGPIDATTNSNCPVDSDTPTLPESSRSMDPLSNTESPSARTIADKSHSTPLSLLLDGPAKASSSSNSNNSGSNNTENNSNNTTSVHPAEPHSANVDNGLTESSHSSGAGLHPPHIDSTLHQSGAARPAESTMAATHAPMGDQQDHSDSPVVAVPDAAPPTIERKAARQYPNSRNRVLPSYEEELQADNTVVRESNPRWLYNQSLYRLNEWYHYLMGHTNVPHSSGPLSNAIDRLTRTPFHIERVVIIGVHGWFPGRLIQRVVGEPTGTSLHFAQKMALACRHFFFDRYGISLPMDAMSIIPLQGEGKVEERVELLYDQLLDPKHDWVNAIRNADLVLVSAHSQGTPVATILVSRLIEQGILDPTKQRTGILAMAGISHGPYPQLKSSLIVQYVESDPARQLFEFNDPNSEISQAYYIAAHKVLSAGTRFIAVGSWYDQAVPLYSATLYGLNHPNIYRALYIDAADYQPDFLSHLVVFALALRNAGLHDHGLIVHLSDVLAGNIYGFGTQGHYAIYEEEKTYMVAVAWTMGHRQSWSRPAPQPPSDPTQSFGLDASTIQPSLLTLFLSYFKQKKITGEQASSTCDTSQKLLPASHESVLLDPPFEAPQKINPFHLPWIMAKLISDPNIAANAKIHSDLLSIIKLFDTWDVGNSRSLKDVKYRLEPLRSKL</sequence>
<dbReference type="Pfam" id="PF26147">
    <property type="entry name" value="AB_HYDROLASE_YMC0-YMC35"/>
    <property type="match status" value="1"/>
</dbReference>
<name>A0ABQ8F333_9FUNG</name>
<dbReference type="Proteomes" id="UP001648503">
    <property type="component" value="Unassembled WGS sequence"/>
</dbReference>
<evidence type="ECO:0000313" key="4">
    <source>
        <dbReference type="Proteomes" id="UP001648503"/>
    </source>
</evidence>
<dbReference type="EMBL" id="JAFCIX010000418">
    <property type="protein sequence ID" value="KAH6591014.1"/>
    <property type="molecule type" value="Genomic_DNA"/>
</dbReference>
<evidence type="ECO:0000256" key="1">
    <source>
        <dbReference type="SAM" id="MobiDB-lite"/>
    </source>
</evidence>
<proteinExistence type="predicted"/>
<dbReference type="PANTHER" id="PTHR47349">
    <property type="entry name" value="CHROMOSOME 8, WHOLE GENOME SHOTGUN SEQUENCE"/>
    <property type="match status" value="1"/>
</dbReference>
<feature type="compositionally biased region" description="Polar residues" evidence="1">
    <location>
        <begin position="108"/>
        <end position="141"/>
    </location>
</feature>
<dbReference type="PANTHER" id="PTHR47349:SF1">
    <property type="entry name" value="AER328WP"/>
    <property type="match status" value="1"/>
</dbReference>
<feature type="compositionally biased region" description="Polar residues" evidence="1">
    <location>
        <begin position="196"/>
        <end position="208"/>
    </location>
</feature>
<feature type="compositionally biased region" description="Low complexity" evidence="1">
    <location>
        <begin position="164"/>
        <end position="186"/>
    </location>
</feature>